<organism evidence="1">
    <name type="scientific">marine metagenome</name>
    <dbReference type="NCBI Taxonomy" id="408172"/>
    <lineage>
        <taxon>unclassified sequences</taxon>
        <taxon>metagenomes</taxon>
        <taxon>ecological metagenomes</taxon>
    </lineage>
</organism>
<name>A0A382RVW0_9ZZZZ</name>
<dbReference type="AlphaFoldDB" id="A0A382RVW0"/>
<reference evidence="1" key="1">
    <citation type="submission" date="2018-05" db="EMBL/GenBank/DDBJ databases">
        <authorList>
            <person name="Lanie J.A."/>
            <person name="Ng W.-L."/>
            <person name="Kazmierczak K.M."/>
            <person name="Andrzejewski T.M."/>
            <person name="Davidsen T.M."/>
            <person name="Wayne K.J."/>
            <person name="Tettelin H."/>
            <person name="Glass J.I."/>
            <person name="Rusch D."/>
            <person name="Podicherti R."/>
            <person name="Tsui H.-C.T."/>
            <person name="Winkler M.E."/>
        </authorList>
    </citation>
    <scope>NUCLEOTIDE SEQUENCE</scope>
</reference>
<dbReference type="EMBL" id="UINC01124132">
    <property type="protein sequence ID" value="SVD01068.1"/>
    <property type="molecule type" value="Genomic_DNA"/>
</dbReference>
<protein>
    <submittedName>
        <fullName evidence="1">Uncharacterized protein</fullName>
    </submittedName>
</protein>
<accession>A0A382RVW0</accession>
<evidence type="ECO:0000313" key="1">
    <source>
        <dbReference type="EMBL" id="SVD01068.1"/>
    </source>
</evidence>
<gene>
    <name evidence="1" type="ORF">METZ01_LOCUS353922</name>
</gene>
<proteinExistence type="predicted"/>
<sequence length="76" mass="8143">MTSFLTKSIAMPAGVSEASSVSFLKIETNPVIIAQFLMHSDFNSSSERLGIRFNIPSTNKAKVAFALFSNSGKSGK</sequence>